<dbReference type="STRING" id="880071.Fleli_0972"/>
<feature type="domain" description="PhoD-like phosphatase metallophosphatase" evidence="2">
    <location>
        <begin position="175"/>
        <end position="421"/>
    </location>
</feature>
<name>I4AHI6_BERLS</name>
<keyword evidence="1" id="KW-0732">Signal</keyword>
<dbReference type="HOGENOM" id="CLU_041740_3_0_10"/>
<evidence type="ECO:0000256" key="1">
    <source>
        <dbReference type="SAM" id="SignalP"/>
    </source>
</evidence>
<dbReference type="CDD" id="cd07389">
    <property type="entry name" value="MPP_PhoD"/>
    <property type="match status" value="1"/>
</dbReference>
<sequence precursor="true">MNFCKKTIHQKLFSLVCLTFLVLLSSSSSFAQTVIKKELLQSGPMVGYSEMNEIGLWVQTKKSAKVQIGYRPKLEIATNKVISDAPFQFTEAIQTNSVTAFIAKPVLANLDHSTKYEYKLFINDTEIPFDYELKCQTQVLWQYRTDPPKVKFAFGSCVYVNEETADRVGKGYGSEYEIFTSLYKENVDFMIWGGDNTYLRDPDWGSRSGIMHRYTHTRSLPEMQPFLAGVHHYATWDDHDFGPNDSDYTFWNKDITAEAFQLFWASQNTNLIEGANNVVSTFAWADAQFFMLDNRTFRQAQNYKAENKSYFGEKQVQWLIESLVSSKAPFKFVVAGGQILNESAIFENYATYKEERQKVLDAIKEQNIEGVIFLTGDRHHSVITKMERENDYPLYDFTSSSITAGSATPKEDENPTAIKDSFIVGKHNYAVIEIEGKRKERVLTITYKDKDGKDLYSLTLKEDELKRADK</sequence>
<dbReference type="InterPro" id="IPR029052">
    <property type="entry name" value="Metallo-depent_PP-like"/>
</dbReference>
<feature type="chain" id="PRO_5003685693" evidence="1">
    <location>
        <begin position="32"/>
        <end position="470"/>
    </location>
</feature>
<dbReference type="PANTHER" id="PTHR33987:SF1">
    <property type="entry name" value="CALCINEURIN-LIKE METALLO-PHOSPHOESTERASE SUPERFAMILY PROTEIN"/>
    <property type="match status" value="1"/>
</dbReference>
<dbReference type="Gene3D" id="3.60.21.70">
    <property type="entry name" value="PhoD-like phosphatase"/>
    <property type="match status" value="1"/>
</dbReference>
<dbReference type="eggNOG" id="COG3540">
    <property type="taxonomic scope" value="Bacteria"/>
</dbReference>
<dbReference type="PATRIC" id="fig|880071.3.peg.947"/>
<proteinExistence type="predicted"/>
<dbReference type="Proteomes" id="UP000006054">
    <property type="component" value="Chromosome"/>
</dbReference>
<accession>I4AHI6</accession>
<evidence type="ECO:0000313" key="3">
    <source>
        <dbReference type="EMBL" id="AFM03421.1"/>
    </source>
</evidence>
<dbReference type="PANTHER" id="PTHR33987">
    <property type="entry name" value="CALCINEURIN-LIKE METALLO-PHOSPHOESTERASE SUPERFAMILY PROTEIN"/>
    <property type="match status" value="1"/>
</dbReference>
<dbReference type="EMBL" id="CP003345">
    <property type="protein sequence ID" value="AFM03421.1"/>
    <property type="molecule type" value="Genomic_DNA"/>
</dbReference>
<gene>
    <name evidence="3" type="ordered locus">Fleli_0972</name>
</gene>
<dbReference type="AlphaFoldDB" id="I4AHI6"/>
<dbReference type="Pfam" id="PF09423">
    <property type="entry name" value="PhoD"/>
    <property type="match status" value="1"/>
</dbReference>
<dbReference type="SUPFAM" id="SSF56300">
    <property type="entry name" value="Metallo-dependent phosphatases"/>
    <property type="match status" value="1"/>
</dbReference>
<protein>
    <submittedName>
        <fullName evidence="3">Phosphodiesterase/alkaline phosphatase D</fullName>
    </submittedName>
</protein>
<organism evidence="3 4">
    <name type="scientific">Bernardetia litoralis (strain ATCC 23117 / DSM 6794 / NBRC 15988 / NCIMB 1366 / Fx l1 / Sio-4)</name>
    <name type="common">Flexibacter litoralis</name>
    <dbReference type="NCBI Taxonomy" id="880071"/>
    <lineage>
        <taxon>Bacteria</taxon>
        <taxon>Pseudomonadati</taxon>
        <taxon>Bacteroidota</taxon>
        <taxon>Cytophagia</taxon>
        <taxon>Cytophagales</taxon>
        <taxon>Bernardetiaceae</taxon>
        <taxon>Bernardetia</taxon>
    </lineage>
</organism>
<feature type="signal peptide" evidence="1">
    <location>
        <begin position="1"/>
        <end position="31"/>
    </location>
</feature>
<keyword evidence="4" id="KW-1185">Reference proteome</keyword>
<evidence type="ECO:0000259" key="2">
    <source>
        <dbReference type="Pfam" id="PF09423"/>
    </source>
</evidence>
<dbReference type="KEGG" id="fli:Fleli_0972"/>
<dbReference type="InterPro" id="IPR038607">
    <property type="entry name" value="PhoD-like_sf"/>
</dbReference>
<reference evidence="4" key="1">
    <citation type="submission" date="2012-06" db="EMBL/GenBank/DDBJ databases">
        <title>The complete genome of Flexibacter litoralis DSM 6794.</title>
        <authorList>
            <person name="Lucas S."/>
            <person name="Copeland A."/>
            <person name="Lapidus A."/>
            <person name="Glavina del Rio T."/>
            <person name="Dalin E."/>
            <person name="Tice H."/>
            <person name="Bruce D."/>
            <person name="Goodwin L."/>
            <person name="Pitluck S."/>
            <person name="Peters L."/>
            <person name="Ovchinnikova G."/>
            <person name="Lu M."/>
            <person name="Kyrpides N."/>
            <person name="Mavromatis K."/>
            <person name="Ivanova N."/>
            <person name="Brettin T."/>
            <person name="Detter J.C."/>
            <person name="Han C."/>
            <person name="Larimer F."/>
            <person name="Land M."/>
            <person name="Hauser L."/>
            <person name="Markowitz V."/>
            <person name="Cheng J.-F."/>
            <person name="Hugenholtz P."/>
            <person name="Woyke T."/>
            <person name="Wu D."/>
            <person name="Spring S."/>
            <person name="Lang E."/>
            <person name="Kopitz M."/>
            <person name="Brambilla E."/>
            <person name="Klenk H.-P."/>
            <person name="Eisen J.A."/>
        </authorList>
    </citation>
    <scope>NUCLEOTIDE SEQUENCE [LARGE SCALE GENOMIC DNA]</scope>
    <source>
        <strain evidence="4">ATCC 23117 / DSM 6794 / NBRC 15988 / NCIMB 1366 / Sio-4</strain>
    </source>
</reference>
<dbReference type="OrthoDB" id="9763616at2"/>
<evidence type="ECO:0000313" key="4">
    <source>
        <dbReference type="Proteomes" id="UP000006054"/>
    </source>
</evidence>
<dbReference type="InterPro" id="IPR018946">
    <property type="entry name" value="PhoD-like_MPP"/>
</dbReference>